<reference evidence="2" key="1">
    <citation type="submission" date="2015-11" db="EMBL/GenBank/DDBJ databases">
        <title>De novo transcriptome assembly of four potential Pierce s Disease insect vectors from Arizona vineyards.</title>
        <authorList>
            <person name="Tassone E.E."/>
        </authorList>
    </citation>
    <scope>NUCLEOTIDE SEQUENCE</scope>
</reference>
<feature type="compositionally biased region" description="Low complexity" evidence="1">
    <location>
        <begin position="8"/>
        <end position="17"/>
    </location>
</feature>
<accession>A0A1B6HHU9</accession>
<evidence type="ECO:0000256" key="1">
    <source>
        <dbReference type="SAM" id="MobiDB-lite"/>
    </source>
</evidence>
<name>A0A1B6HHU9_9HEMI</name>
<feature type="region of interest" description="Disordered" evidence="1">
    <location>
        <begin position="1"/>
        <end position="94"/>
    </location>
</feature>
<dbReference type="EMBL" id="GECU01033458">
    <property type="protein sequence ID" value="JAS74248.1"/>
    <property type="molecule type" value="Transcribed_RNA"/>
</dbReference>
<proteinExistence type="predicted"/>
<feature type="non-terminal residue" evidence="2">
    <location>
        <position position="1"/>
    </location>
</feature>
<sequence length="261" mass="28132">PDNKMESLDSSSASASDGDVREDGQAGDGAMASDDGSQDADSPGVKKIKMADGRAARANAEQAKAEDVKAPGIVAGETGGSNENASKPANGDRVGGAPGSLLANFLKSKELLTTGKIEQLSKTNIFEVKGKERVKKPSPFLHTGLISAPPQTAKTPRADEFAQSGSLYFWEDGEWTHMCEGEVRLNRERLVFTRTALNTPILNFAYRDASFSDQDGFVTFSADSRVSTEKGVETVHRKYKLVFGRKDAKKVFLGIVSRRRE</sequence>
<organism evidence="2">
    <name type="scientific">Homalodisca liturata</name>
    <dbReference type="NCBI Taxonomy" id="320908"/>
    <lineage>
        <taxon>Eukaryota</taxon>
        <taxon>Metazoa</taxon>
        <taxon>Ecdysozoa</taxon>
        <taxon>Arthropoda</taxon>
        <taxon>Hexapoda</taxon>
        <taxon>Insecta</taxon>
        <taxon>Pterygota</taxon>
        <taxon>Neoptera</taxon>
        <taxon>Paraneoptera</taxon>
        <taxon>Hemiptera</taxon>
        <taxon>Auchenorrhyncha</taxon>
        <taxon>Membracoidea</taxon>
        <taxon>Cicadellidae</taxon>
        <taxon>Cicadellinae</taxon>
        <taxon>Proconiini</taxon>
        <taxon>Homalodisca</taxon>
    </lineage>
</organism>
<dbReference type="AlphaFoldDB" id="A0A1B6HHU9"/>
<protein>
    <submittedName>
        <fullName evidence="2">Uncharacterized protein</fullName>
    </submittedName>
</protein>
<gene>
    <name evidence="2" type="ORF">g.2780</name>
</gene>
<evidence type="ECO:0000313" key="2">
    <source>
        <dbReference type="EMBL" id="JAS74248.1"/>
    </source>
</evidence>